<dbReference type="SUPFAM" id="SSF46785">
    <property type="entry name" value="Winged helix' DNA-binding domain"/>
    <property type="match status" value="1"/>
</dbReference>
<dbReference type="InterPro" id="IPR000591">
    <property type="entry name" value="DEP_dom"/>
</dbReference>
<dbReference type="EMBL" id="BTGB01000003">
    <property type="protein sequence ID" value="GMM46112.1"/>
    <property type="molecule type" value="Genomic_DNA"/>
</dbReference>
<evidence type="ECO:0000313" key="5">
    <source>
        <dbReference type="Proteomes" id="UP001378960"/>
    </source>
</evidence>
<dbReference type="Gene3D" id="1.10.10.10">
    <property type="entry name" value="Winged helix-like DNA-binding domain superfamily/Winged helix DNA-binding domain"/>
    <property type="match status" value="1"/>
</dbReference>
<protein>
    <submittedName>
        <fullName evidence="4">GTPase-activating protein</fullName>
    </submittedName>
</protein>
<dbReference type="AlphaFoldDB" id="A0AAV5R492"/>
<organism evidence="4 5">
    <name type="scientific">Pichia kluyveri</name>
    <name type="common">Yeast</name>
    <dbReference type="NCBI Taxonomy" id="36015"/>
    <lineage>
        <taxon>Eukaryota</taxon>
        <taxon>Fungi</taxon>
        <taxon>Dikarya</taxon>
        <taxon>Ascomycota</taxon>
        <taxon>Saccharomycotina</taxon>
        <taxon>Pichiomycetes</taxon>
        <taxon>Pichiales</taxon>
        <taxon>Pichiaceae</taxon>
        <taxon>Pichia</taxon>
    </lineage>
</organism>
<feature type="domain" description="RGS" evidence="2">
    <location>
        <begin position="444"/>
        <end position="731"/>
    </location>
</feature>
<dbReference type="InterPro" id="IPR044926">
    <property type="entry name" value="RGS_subdomain_2"/>
</dbReference>
<dbReference type="Pfam" id="PF25889">
    <property type="entry name" value="WHD_Fungal_DR"/>
    <property type="match status" value="1"/>
</dbReference>
<evidence type="ECO:0000259" key="2">
    <source>
        <dbReference type="PROSITE" id="PS50132"/>
    </source>
</evidence>
<dbReference type="PROSITE" id="PS50186">
    <property type="entry name" value="DEP"/>
    <property type="match status" value="1"/>
</dbReference>
<dbReference type="PANTHER" id="PTHR10845:SF192">
    <property type="entry name" value="DOUBLE HIT, ISOFORM B"/>
    <property type="match status" value="1"/>
</dbReference>
<dbReference type="CDD" id="cd04450">
    <property type="entry name" value="DEP_RGS7-like"/>
    <property type="match status" value="1"/>
</dbReference>
<dbReference type="InterPro" id="IPR058855">
    <property type="entry name" value="RGS1/SST2-like_Fungal-DR"/>
</dbReference>
<dbReference type="InterPro" id="IPR036390">
    <property type="entry name" value="WH_DNA-bd_sf"/>
</dbReference>
<evidence type="ECO:0000259" key="3">
    <source>
        <dbReference type="PROSITE" id="PS50186"/>
    </source>
</evidence>
<dbReference type="Gene3D" id="1.10.167.10">
    <property type="entry name" value="Regulator of G-protein Signalling 4, domain 2"/>
    <property type="match status" value="1"/>
</dbReference>
<name>A0AAV5R492_PICKL</name>
<comment type="caution">
    <text evidence="4">The sequence shown here is derived from an EMBL/GenBank/DDBJ whole genome shotgun (WGS) entry which is preliminary data.</text>
</comment>
<dbReference type="InterPro" id="IPR036388">
    <property type="entry name" value="WH-like_DNA-bd_sf"/>
</dbReference>
<keyword evidence="1" id="KW-0734">Signal transduction inhibitor</keyword>
<dbReference type="GO" id="GO:0035556">
    <property type="term" value="P:intracellular signal transduction"/>
    <property type="evidence" value="ECO:0007669"/>
    <property type="project" value="InterPro"/>
</dbReference>
<dbReference type="PANTHER" id="PTHR10845">
    <property type="entry name" value="REGULATOR OF G PROTEIN SIGNALING"/>
    <property type="match status" value="1"/>
</dbReference>
<dbReference type="SUPFAM" id="SSF48097">
    <property type="entry name" value="Regulator of G-protein signaling, RGS"/>
    <property type="match status" value="1"/>
</dbReference>
<dbReference type="Proteomes" id="UP001378960">
    <property type="component" value="Unassembled WGS sequence"/>
</dbReference>
<evidence type="ECO:0000313" key="4">
    <source>
        <dbReference type="EMBL" id="GMM46112.1"/>
    </source>
</evidence>
<sequence length="737" mass="84761">MNNNNSKNLSSHISLKSLNRTPSGNIYHHDLKNIFAVLLFCLDLKNDVKKSSSILKFNFKKTFPYTFTVEKAIQVMANLSINLNYNMTSTVLSYEINEIFAFDLLQIFYSAKLLHCPEDKTCKKITSKKMTLQPSPKGVAILYQFCLKRGISNLQDVKIPEILFSNFNSMQLMEFERHIRTDNIIYNEHSDKLLFARLMGPSMNIWSSKNGPDQIPNLSSTLSLKPKFNNQQVFGADKSNDSNDIQNNTLTDSAAFLEYLRKRQNDVASEENLNVSDGDESNNSPSISVTNNFNDVSPFYHRFFTNPDSDSHIQYYVSNKGVRFFKQKIVSIKGNEVIVNNCFSGKALVQCIFDCTDLMYYKDALKIANNFLKWGLIENKSYNFESDKQFMPNRDALYVLTGAGNQAVKWFVNANISPASCTSKNASFDSPSSASMSINKNKLTLAAILADPGLKYLLRTFMIENMCVENLNLFDEIIEFQKKVKILKKMVSLKDKEKSKYLEEIKNDKVFEITIQQQKSNALNYKRLTIYTAMNKLTEYCLSKLYTIFAMYLSEDAPNEVNIDSKLRFQVQNYIQSEGIFNGSDINISDIRMKMNIQNDRTIEPLELEESEASIKEDDDVKVEDRNGALVVDKQIDTNEDDKSSEKSISTQIEDKKFNKPVKSHKNLGLKLKHLRDVDVPEVSPTDIFFGPKLKFLDDMGVYYEEIKRKVYRMMERDSYGKFLESDLFKENYSSWL</sequence>
<dbReference type="InterPro" id="IPR036305">
    <property type="entry name" value="RGS_sf"/>
</dbReference>
<feature type="domain" description="DEP" evidence="3">
    <location>
        <begin position="318"/>
        <end position="402"/>
    </location>
</feature>
<dbReference type="SMART" id="SM00315">
    <property type="entry name" value="RGS"/>
    <property type="match status" value="1"/>
</dbReference>
<proteinExistence type="predicted"/>
<gene>
    <name evidence="4" type="ORF">DAPK24_026870</name>
</gene>
<dbReference type="InterPro" id="IPR016137">
    <property type="entry name" value="RGS"/>
</dbReference>
<evidence type="ECO:0000256" key="1">
    <source>
        <dbReference type="ARBA" id="ARBA00022700"/>
    </source>
</evidence>
<accession>A0AAV5R492</accession>
<dbReference type="PROSITE" id="PS50132">
    <property type="entry name" value="RGS"/>
    <property type="match status" value="1"/>
</dbReference>
<keyword evidence="5" id="KW-1185">Reference proteome</keyword>
<dbReference type="SMART" id="SM00049">
    <property type="entry name" value="DEP"/>
    <property type="match status" value="2"/>
</dbReference>
<reference evidence="4 5" key="1">
    <citation type="journal article" date="2023" name="Elife">
        <title>Identification of key yeast species and microbe-microbe interactions impacting larval growth of Drosophila in the wild.</title>
        <authorList>
            <person name="Mure A."/>
            <person name="Sugiura Y."/>
            <person name="Maeda R."/>
            <person name="Honda K."/>
            <person name="Sakurai N."/>
            <person name="Takahashi Y."/>
            <person name="Watada M."/>
            <person name="Katoh T."/>
            <person name="Gotoh A."/>
            <person name="Gotoh Y."/>
            <person name="Taniguchi I."/>
            <person name="Nakamura K."/>
            <person name="Hayashi T."/>
            <person name="Katayama T."/>
            <person name="Uemura T."/>
            <person name="Hattori Y."/>
        </authorList>
    </citation>
    <scope>NUCLEOTIDE SEQUENCE [LARGE SCALE GENOMIC DNA]</scope>
    <source>
        <strain evidence="4 5">PK-24</strain>
    </source>
</reference>
<dbReference type="GO" id="GO:0009968">
    <property type="term" value="P:negative regulation of signal transduction"/>
    <property type="evidence" value="ECO:0007669"/>
    <property type="project" value="UniProtKB-KW"/>
</dbReference>